<protein>
    <recommendedName>
        <fullName evidence="3">DUF4907 domain-containing protein</fullName>
    </recommendedName>
</protein>
<dbReference type="STRING" id="1703345.A3860_16965"/>
<dbReference type="EMBL" id="LVYD01000024">
    <property type="protein sequence ID" value="OQP65358.1"/>
    <property type="molecule type" value="Genomic_DNA"/>
</dbReference>
<proteinExistence type="predicted"/>
<dbReference type="OrthoDB" id="674043at2"/>
<reference evidence="1 2" key="1">
    <citation type="submission" date="2016-03" db="EMBL/GenBank/DDBJ databases">
        <title>Niastella vici sp. nov., isolated from farmland soil.</title>
        <authorList>
            <person name="Chen L."/>
            <person name="Wang D."/>
            <person name="Yang S."/>
            <person name="Wang G."/>
        </authorList>
    </citation>
    <scope>NUCLEOTIDE SEQUENCE [LARGE SCALE GENOMIC DNA]</scope>
    <source>
        <strain evidence="1 2">DJ57</strain>
    </source>
</reference>
<evidence type="ECO:0000313" key="1">
    <source>
        <dbReference type="EMBL" id="OQP65358.1"/>
    </source>
</evidence>
<dbReference type="Pfam" id="PF16250">
    <property type="entry name" value="DUF4907"/>
    <property type="match status" value="1"/>
</dbReference>
<sequence length="113" mass="12367">MTINRTHKLVLLAAILIAVSSTFYLLAVKQAPSANGLHYNCFKTENGWGYDVLYNERVLIHQPMIPGKSGGSGFDSEKAAGADAKTVIEKIKSGEFPLFGQKQQQRSGVLRTQ</sequence>
<evidence type="ECO:0000313" key="2">
    <source>
        <dbReference type="Proteomes" id="UP000192796"/>
    </source>
</evidence>
<accession>A0A1V9G4D7</accession>
<dbReference type="Proteomes" id="UP000192796">
    <property type="component" value="Unassembled WGS sequence"/>
</dbReference>
<dbReference type="AlphaFoldDB" id="A0A1V9G4D7"/>
<evidence type="ECO:0008006" key="3">
    <source>
        <dbReference type="Google" id="ProtNLM"/>
    </source>
</evidence>
<keyword evidence="2" id="KW-1185">Reference proteome</keyword>
<dbReference type="InterPro" id="IPR032593">
    <property type="entry name" value="DUF4907"/>
</dbReference>
<organism evidence="1 2">
    <name type="scientific">Niastella vici</name>
    <dbReference type="NCBI Taxonomy" id="1703345"/>
    <lineage>
        <taxon>Bacteria</taxon>
        <taxon>Pseudomonadati</taxon>
        <taxon>Bacteroidota</taxon>
        <taxon>Chitinophagia</taxon>
        <taxon>Chitinophagales</taxon>
        <taxon>Chitinophagaceae</taxon>
        <taxon>Niastella</taxon>
    </lineage>
</organism>
<comment type="caution">
    <text evidence="1">The sequence shown here is derived from an EMBL/GenBank/DDBJ whole genome shotgun (WGS) entry which is preliminary data.</text>
</comment>
<gene>
    <name evidence="1" type="ORF">A3860_16965</name>
</gene>
<dbReference type="RefSeq" id="WP_081146127.1">
    <property type="nucleotide sequence ID" value="NZ_LVYD01000024.1"/>
</dbReference>
<name>A0A1V9G4D7_9BACT</name>